<dbReference type="HOGENOM" id="CLU_168493_0_0_1"/>
<organism evidence="1">
    <name type="scientific">Dendroctonus ponderosae</name>
    <name type="common">Mountain pine beetle</name>
    <dbReference type="NCBI Taxonomy" id="77166"/>
    <lineage>
        <taxon>Eukaryota</taxon>
        <taxon>Metazoa</taxon>
        <taxon>Ecdysozoa</taxon>
        <taxon>Arthropoda</taxon>
        <taxon>Hexapoda</taxon>
        <taxon>Insecta</taxon>
        <taxon>Pterygota</taxon>
        <taxon>Neoptera</taxon>
        <taxon>Endopterygota</taxon>
        <taxon>Coleoptera</taxon>
        <taxon>Polyphaga</taxon>
        <taxon>Cucujiformia</taxon>
        <taxon>Curculionidae</taxon>
        <taxon>Scolytinae</taxon>
        <taxon>Dendroctonus</taxon>
    </lineage>
</organism>
<name>N6TZG1_DENPD</name>
<proteinExistence type="predicted"/>
<evidence type="ECO:0000313" key="1">
    <source>
        <dbReference type="EMBL" id="ENN73751.1"/>
    </source>
</evidence>
<protein>
    <submittedName>
        <fullName evidence="1">Uncharacterized protein</fullName>
    </submittedName>
</protein>
<sequence>MAWGTHVWNGGIEIHGVLEALHNNCTFSNIGYLIVPTTRPRKGVHSYHVCNILRTLEHIKSLIFRTLVEIEQKLINRTRQAAENMSPDSK</sequence>
<dbReference type="EMBL" id="KB741135">
    <property type="protein sequence ID" value="ENN73751.1"/>
    <property type="molecule type" value="Genomic_DNA"/>
</dbReference>
<dbReference type="Proteomes" id="UP000030742">
    <property type="component" value="Unassembled WGS sequence"/>
</dbReference>
<reference evidence="1 3" key="1">
    <citation type="journal article" date="2013" name="Genome Biol.">
        <title>Draft genome of the mountain pine beetle, Dendroctonus ponderosae Hopkins, a major forest pest.</title>
        <authorList>
            <person name="Keeling C.I."/>
            <person name="Yuen M.M."/>
            <person name="Liao N.Y."/>
            <person name="Docking T.R."/>
            <person name="Chan S.K."/>
            <person name="Taylor G.A."/>
            <person name="Palmquist D.L."/>
            <person name="Jackman S.D."/>
            <person name="Nguyen A."/>
            <person name="Li M."/>
            <person name="Henderson H."/>
            <person name="Janes J.K."/>
            <person name="Zhao Y."/>
            <person name="Pandoh P."/>
            <person name="Moore R."/>
            <person name="Sperling F.A."/>
            <person name="Huber D.P."/>
            <person name="Birol I."/>
            <person name="Jones S.J."/>
            <person name="Bohlmann J."/>
        </authorList>
    </citation>
    <scope>NUCLEOTIDE SEQUENCE</scope>
</reference>
<feature type="non-terminal residue" evidence="1">
    <location>
        <position position="1"/>
    </location>
</feature>
<dbReference type="AlphaFoldDB" id="N6TZG1"/>
<evidence type="ECO:0000313" key="3">
    <source>
        <dbReference type="Proteomes" id="UP000030742"/>
    </source>
</evidence>
<dbReference type="EMBL" id="KB631929">
    <property type="protein sequence ID" value="ERL87285.1"/>
    <property type="molecule type" value="Genomic_DNA"/>
</dbReference>
<evidence type="ECO:0000313" key="2">
    <source>
        <dbReference type="EMBL" id="ERL87285.1"/>
    </source>
</evidence>
<gene>
    <name evidence="2" type="ORF">D910_04680</name>
    <name evidence="1" type="ORF">YQE_09647</name>
</gene>
<accession>N6TZG1</accession>